<protein>
    <submittedName>
        <fullName evidence="4">40S ribosomal protein S21</fullName>
    </submittedName>
</protein>
<dbReference type="InterPro" id="IPR038579">
    <property type="entry name" value="Ribosomal_eS21_sf"/>
</dbReference>
<dbReference type="GO" id="GO:0042274">
    <property type="term" value="P:ribosomal small subunit biogenesis"/>
    <property type="evidence" value="ECO:0007669"/>
    <property type="project" value="UniProtKB-ARBA"/>
</dbReference>
<dbReference type="GeneID" id="66999895"/>
<keyword evidence="5" id="KW-1185">Reference proteome</keyword>
<reference evidence="4 5" key="1">
    <citation type="submission" date="2018-10" db="EMBL/GenBank/DDBJ databases">
        <title>Pan-genome distribution and transcriptional activeness of fungal secondary metabolism genes in Aspergillus section Fumigati.</title>
        <authorList>
            <person name="Takahashi H."/>
            <person name="Umemura M."/>
            <person name="Ninomiya A."/>
            <person name="Kusuya Y."/>
            <person name="Urayama S."/>
            <person name="Shimizu M."/>
            <person name="Watanabe A."/>
            <person name="Kamei K."/>
            <person name="Yaguchi T."/>
            <person name="Hagiwara D."/>
        </authorList>
    </citation>
    <scope>NUCLEOTIDE SEQUENCE [LARGE SCALE GENOMIC DNA]</scope>
    <source>
        <strain evidence="4 5">IFM 55266</strain>
    </source>
</reference>
<accession>A0A9P3B1W3</accession>
<dbReference type="GO" id="GO:0022626">
    <property type="term" value="C:cytosolic ribosome"/>
    <property type="evidence" value="ECO:0007669"/>
    <property type="project" value="UniProtKB-ARBA"/>
</dbReference>
<dbReference type="Pfam" id="PF01249">
    <property type="entry name" value="Ribosomal_S21e"/>
    <property type="match status" value="1"/>
</dbReference>
<keyword evidence="3" id="KW-0687">Ribonucleoprotein</keyword>
<dbReference type="InterPro" id="IPR001931">
    <property type="entry name" value="Ribosomal_eS21"/>
</dbReference>
<evidence type="ECO:0000256" key="1">
    <source>
        <dbReference type="ARBA" id="ARBA00010228"/>
    </source>
</evidence>
<dbReference type="PANTHER" id="PTHR10442">
    <property type="entry name" value="40S RIBOSOMAL PROTEIN S21"/>
    <property type="match status" value="1"/>
</dbReference>
<comment type="caution">
    <text evidence="4">The sequence shown here is derived from an EMBL/GenBank/DDBJ whole genome shotgun (WGS) entry which is preliminary data.</text>
</comment>
<organism evidence="4 5">
    <name type="scientific">Aspergillus pseudoviridinutans</name>
    <dbReference type="NCBI Taxonomy" id="1517512"/>
    <lineage>
        <taxon>Eukaryota</taxon>
        <taxon>Fungi</taxon>
        <taxon>Dikarya</taxon>
        <taxon>Ascomycota</taxon>
        <taxon>Pezizomycotina</taxon>
        <taxon>Eurotiomycetes</taxon>
        <taxon>Eurotiomycetidae</taxon>
        <taxon>Eurotiales</taxon>
        <taxon>Aspergillaceae</taxon>
        <taxon>Aspergillus</taxon>
        <taxon>Aspergillus subgen. Fumigati</taxon>
    </lineage>
</organism>
<dbReference type="Gene3D" id="3.30.1230.20">
    <property type="match status" value="1"/>
</dbReference>
<dbReference type="AlphaFoldDB" id="A0A9P3B1W3"/>
<evidence type="ECO:0000313" key="4">
    <source>
        <dbReference type="EMBL" id="GIJ82771.1"/>
    </source>
</evidence>
<gene>
    <name evidence="4" type="ORF">Asppvi_001282</name>
</gene>
<dbReference type="GO" id="GO:0003735">
    <property type="term" value="F:structural constituent of ribosome"/>
    <property type="evidence" value="ECO:0007669"/>
    <property type="project" value="InterPro"/>
</dbReference>
<dbReference type="EMBL" id="BHVY01000001">
    <property type="protein sequence ID" value="GIJ82771.1"/>
    <property type="molecule type" value="Genomic_DNA"/>
</dbReference>
<evidence type="ECO:0000256" key="3">
    <source>
        <dbReference type="ARBA" id="ARBA00023274"/>
    </source>
</evidence>
<dbReference type="GO" id="GO:0006412">
    <property type="term" value="P:translation"/>
    <property type="evidence" value="ECO:0007669"/>
    <property type="project" value="InterPro"/>
</dbReference>
<comment type="similarity">
    <text evidence="1">Belongs to the eukaryotic ribosomal protein eS21 family.</text>
</comment>
<keyword evidence="2 4" id="KW-0689">Ribosomal protein</keyword>
<dbReference type="GO" id="GO:1990904">
    <property type="term" value="C:ribonucleoprotein complex"/>
    <property type="evidence" value="ECO:0007669"/>
    <property type="project" value="UniProtKB-KW"/>
</dbReference>
<sequence>MENEKGEIVDLYVNTNVLRCLRLNWFYGGPGAENDSATWDNAQDDRRTIWGELSAFTKRLLQDSPFFAEFLPASGNQQKQEIICSATNRIIKANDHASVQISIGKVDENGRYTGENQSYALCGFIRARGESDDSLNRLCQRDGYVRNVWSASSQR</sequence>
<name>A0A9P3B1W3_9EURO</name>
<dbReference type="FunFam" id="3.30.1230.20:FF:000001">
    <property type="entry name" value="40S ribosomal protein S21"/>
    <property type="match status" value="1"/>
</dbReference>
<evidence type="ECO:0000313" key="5">
    <source>
        <dbReference type="Proteomes" id="UP001043456"/>
    </source>
</evidence>
<dbReference type="RefSeq" id="XP_043153518.1">
    <property type="nucleotide sequence ID" value="XM_043297583.1"/>
</dbReference>
<proteinExistence type="inferred from homology"/>
<dbReference type="OrthoDB" id="278325at2759"/>
<evidence type="ECO:0000256" key="2">
    <source>
        <dbReference type="ARBA" id="ARBA00022980"/>
    </source>
</evidence>
<dbReference type="Proteomes" id="UP001043456">
    <property type="component" value="Unassembled WGS sequence"/>
</dbReference>